<dbReference type="Proteomes" id="UP000007468">
    <property type="component" value="Chromosome"/>
</dbReference>
<dbReference type="Pfam" id="PF00395">
    <property type="entry name" value="SLH"/>
    <property type="match status" value="2"/>
</dbReference>
<dbReference type="PROSITE" id="PS51272">
    <property type="entry name" value="SLH"/>
    <property type="match status" value="2"/>
</dbReference>
<dbReference type="AlphaFoldDB" id="D6GTY1"/>
<keyword evidence="1" id="KW-0677">Repeat</keyword>
<evidence type="ECO:0000256" key="1">
    <source>
        <dbReference type="ARBA" id="ARBA00022737"/>
    </source>
</evidence>
<dbReference type="OrthoDB" id="2065578at2"/>
<dbReference type="EMBL" id="CP002390">
    <property type="protein sequence ID" value="EFE27652.1"/>
    <property type="molecule type" value="Genomic_DNA"/>
</dbReference>
<dbReference type="eggNOG" id="COG1352">
    <property type="taxonomic scope" value="Bacteria"/>
</dbReference>
<evidence type="ECO:0000313" key="5">
    <source>
        <dbReference type="Proteomes" id="UP000007468"/>
    </source>
</evidence>
<dbReference type="RefSeq" id="WP_014262372.1">
    <property type="nucleotide sequence ID" value="NC_016630.1"/>
</dbReference>
<keyword evidence="2" id="KW-0732">Signal</keyword>
<evidence type="ECO:0000259" key="3">
    <source>
        <dbReference type="PROSITE" id="PS51272"/>
    </source>
</evidence>
<feature type="domain" description="SLH" evidence="3">
    <location>
        <begin position="162"/>
        <end position="223"/>
    </location>
</feature>
<dbReference type="InterPro" id="IPR051465">
    <property type="entry name" value="Cell_Envelope_Struct_Comp"/>
</dbReference>
<protein>
    <recommendedName>
        <fullName evidence="3">SLH domain-containing protein</fullName>
    </recommendedName>
</protein>
<name>D6GTY1_FILAD</name>
<evidence type="ECO:0000256" key="2">
    <source>
        <dbReference type="SAM" id="SignalP"/>
    </source>
</evidence>
<dbReference type="PANTHER" id="PTHR43308">
    <property type="entry name" value="OUTER MEMBRANE PROTEIN ALPHA-RELATED"/>
    <property type="match status" value="1"/>
</dbReference>
<dbReference type="KEGG" id="faa:HMPREF0389_01571"/>
<feature type="domain" description="SLH" evidence="3">
    <location>
        <begin position="22"/>
        <end position="85"/>
    </location>
</feature>
<proteinExistence type="predicted"/>
<feature type="signal peptide" evidence="2">
    <location>
        <begin position="1"/>
        <end position="24"/>
    </location>
</feature>
<gene>
    <name evidence="4" type="ordered locus">HMPREF0389_01571</name>
</gene>
<sequence length="615" mass="67674">MNKKRIGALMLGSMMMCSTVTSYAANFKDLNNHWSQKYVDDVVSKGVIKGYDDNTFRPSQPVTKIESIIMISNLFQESEINDIYAKNKAKYQATMTKSKIPAWAEKYIVFGVEKKLFPEKSIPFFMNETKGKSVQSLSFRQEFSMLLVNALSLNQEFAKTPSVKYTDAKSIDVKALPYIEVLARKGIVSPTGAFNPKKKLTRAEAAVMLSKSYSISPKAKNAGTAPIVDNPVTSETAYIGKVGTVYVNGNNATINWLDAQGASKVFTNTVDQIKVTIDGVPANLTDVKRDSQATLKANGNKVVALDVTTGGTSSIGTVQFIGTIKSYGQDKVEVQGASETRTFYITNNSKILINGREERASKLQLGQSITVVAIGNDIVQAIVTTASKEMSGTVKNIDRDTITITTSRDGAVKYDVTSSTKIYRGSNRLDSLERLYVGEKVSVKSEGFTASSIEVEESKINLRGAVVVGMSLRTKGESEIVVEDRDGHVYTLQESSKTKIYVENRLRSLDNIKLGYEVDVKAENGYIIELSTEKEYAAQSIQGKVISVDFREEVLVVDTGSREVKVIVGPRTEIRNSYNNSPRSLNNIFEGYEIRANGTAHSNGFEASRIIYFDK</sequence>
<accession>D6GTY1</accession>
<organism evidence="4 5">
    <name type="scientific">Filifactor alocis (strain ATCC 35896 / CCUG 47790 / D40 B5)</name>
    <name type="common">Fusobacterium alocis</name>
    <dbReference type="NCBI Taxonomy" id="546269"/>
    <lineage>
        <taxon>Bacteria</taxon>
        <taxon>Bacillati</taxon>
        <taxon>Bacillota</taxon>
        <taxon>Clostridia</taxon>
        <taxon>Peptostreptococcales</taxon>
        <taxon>Filifactoraceae</taxon>
        <taxon>Filifactor</taxon>
    </lineage>
</organism>
<reference evidence="5" key="1">
    <citation type="submission" date="2010-12" db="EMBL/GenBank/DDBJ databases">
        <title>The genome sequence of Filifactor alocis strain ATCC 35896.</title>
        <authorList>
            <consortium name="The Broad Institute Genome Sequencing Platform"/>
            <person name="Ward D."/>
            <person name="Earl A."/>
            <person name="Feldgarden M."/>
            <person name="Young S.K."/>
            <person name="Gargeya S."/>
            <person name="Zeng Q."/>
            <person name="Alvarado L."/>
            <person name="Berlin A."/>
            <person name="Bochicchio J."/>
            <person name="Chapman S.B."/>
            <person name="Chen Z."/>
            <person name="Freedman E."/>
            <person name="Gellesch M."/>
            <person name="Goldberg J."/>
            <person name="Griggs A."/>
            <person name="Gujja S."/>
            <person name="Heilman E."/>
            <person name="Heiman D."/>
            <person name="Howarth C."/>
            <person name="Mehta T."/>
            <person name="Neiman D."/>
            <person name="Pearson M."/>
            <person name="Roberts A."/>
            <person name="Saif S."/>
            <person name="Shea T."/>
            <person name="Shenoy N."/>
            <person name="Sisk P."/>
            <person name="Stolte C."/>
            <person name="Sykes S."/>
            <person name="White J."/>
            <person name="Yandava C."/>
            <person name="Izard J."/>
            <person name="Blanton J.M."/>
            <person name="Baranova O.V."/>
            <person name="Tanner A.C."/>
            <person name="Dewhirst F.E."/>
            <person name="Haas B."/>
            <person name="Nusbaum C."/>
            <person name="Birren B."/>
        </authorList>
    </citation>
    <scope>NUCLEOTIDE SEQUENCE [LARGE SCALE GENOMIC DNA]</scope>
    <source>
        <strain evidence="5">ATCC 35896 / D40 B5</strain>
    </source>
</reference>
<dbReference type="PANTHER" id="PTHR43308:SF5">
    <property type="entry name" value="S-LAYER PROTEIN _ PEPTIDOGLYCAN ENDO-BETA-N-ACETYLGLUCOSAMINIDASE"/>
    <property type="match status" value="1"/>
</dbReference>
<evidence type="ECO:0000313" key="4">
    <source>
        <dbReference type="EMBL" id="EFE27652.1"/>
    </source>
</evidence>
<dbReference type="InterPro" id="IPR001119">
    <property type="entry name" value="SLH_dom"/>
</dbReference>
<feature type="chain" id="PRO_5003083972" description="SLH domain-containing protein" evidence="2">
    <location>
        <begin position="25"/>
        <end position="615"/>
    </location>
</feature>
<dbReference type="STRING" id="546269.HMPREF0389_01571"/>
<keyword evidence="5" id="KW-1185">Reference proteome</keyword>